<dbReference type="Gene3D" id="3.90.1200.10">
    <property type="match status" value="1"/>
</dbReference>
<name>A0A172TAM2_9DEIO</name>
<dbReference type="PANTHER" id="PTHR21064">
    <property type="entry name" value="AMINOGLYCOSIDE PHOSPHOTRANSFERASE DOMAIN-CONTAINING PROTEIN-RELATED"/>
    <property type="match status" value="1"/>
</dbReference>
<dbReference type="PATRIC" id="fig|1182568.3.peg.2111"/>
<dbReference type="InterPro" id="IPR002575">
    <property type="entry name" value="Aminoglycoside_PTrfase"/>
</dbReference>
<dbReference type="InterPro" id="IPR050249">
    <property type="entry name" value="Pseudomonas-type_ThrB"/>
</dbReference>
<feature type="domain" description="Aminoglycoside phosphotransferase" evidence="2">
    <location>
        <begin position="27"/>
        <end position="280"/>
    </location>
</feature>
<sequence length="337" mass="36002">MNWQAALSNLTPELVAAGAERWGAGNVRPVNMGFNHVYRASTAAGDIALRFTHSSLRSADALRPPLDFLRHLHAAGAGVCPPLPSLAGQDIEALPDGFLVTAIGWIHGPRVSELPPTPALYEAFGQAIGELHAAGRSFRPTPGTPNMIGPAFPGVFPSWRFFWHRAAPHAAKHPDLARHFARLTLLVDEWGGPAGCWPDDETQGWGEGFGLTHGDLRPGNAIWDGKRVVIIDFDEPVFGPLATDLARAGLELPADLLPMLRPHLLAGYRSVCPLPDNWEACLPLLTQCRAALMAAWTLDGVDSVAEVEALTVPTDRDDSGAVVSFGALVELLNGAEG</sequence>
<evidence type="ECO:0000313" key="3">
    <source>
        <dbReference type="EMBL" id="ANE44078.1"/>
    </source>
</evidence>
<gene>
    <name evidence="3" type="ORF">SU48_10160</name>
</gene>
<accession>A0A172TAM2</accession>
<evidence type="ECO:0000256" key="1">
    <source>
        <dbReference type="ARBA" id="ARBA00038240"/>
    </source>
</evidence>
<dbReference type="OrthoDB" id="4030632at2"/>
<comment type="similarity">
    <text evidence="1">Belongs to the pseudomonas-type ThrB family.</text>
</comment>
<dbReference type="AlphaFoldDB" id="A0A172TAM2"/>
<dbReference type="Proteomes" id="UP000077363">
    <property type="component" value="Chromosome"/>
</dbReference>
<organism evidence="3 4">
    <name type="scientific">Deinococcus puniceus</name>
    <dbReference type="NCBI Taxonomy" id="1182568"/>
    <lineage>
        <taxon>Bacteria</taxon>
        <taxon>Thermotogati</taxon>
        <taxon>Deinococcota</taxon>
        <taxon>Deinococci</taxon>
        <taxon>Deinococcales</taxon>
        <taxon>Deinococcaceae</taxon>
        <taxon>Deinococcus</taxon>
    </lineage>
</organism>
<dbReference type="STRING" id="1182568.SU48_10160"/>
<dbReference type="SUPFAM" id="SSF56112">
    <property type="entry name" value="Protein kinase-like (PK-like)"/>
    <property type="match status" value="1"/>
</dbReference>
<evidence type="ECO:0000259" key="2">
    <source>
        <dbReference type="Pfam" id="PF01636"/>
    </source>
</evidence>
<dbReference type="InterPro" id="IPR011009">
    <property type="entry name" value="Kinase-like_dom_sf"/>
</dbReference>
<dbReference type="GO" id="GO:0004413">
    <property type="term" value="F:homoserine kinase activity"/>
    <property type="evidence" value="ECO:0007669"/>
    <property type="project" value="TreeGrafter"/>
</dbReference>
<dbReference type="KEGG" id="dpu:SU48_10160"/>
<keyword evidence="4" id="KW-1185">Reference proteome</keyword>
<dbReference type="PANTHER" id="PTHR21064:SF6">
    <property type="entry name" value="AMINOGLYCOSIDE PHOSPHOTRANSFERASE DOMAIN-CONTAINING PROTEIN"/>
    <property type="match status" value="1"/>
</dbReference>
<protein>
    <recommendedName>
        <fullName evidence="2">Aminoglycoside phosphotransferase domain-containing protein</fullName>
    </recommendedName>
</protein>
<dbReference type="RefSeq" id="WP_064015156.1">
    <property type="nucleotide sequence ID" value="NZ_CP011387.1"/>
</dbReference>
<proteinExistence type="inferred from homology"/>
<reference evidence="3 4" key="1">
    <citation type="submission" date="2015-01" db="EMBL/GenBank/DDBJ databases">
        <title>Deinococcus puniceus/DY1/ whole genome sequencing.</title>
        <authorList>
            <person name="Kim M.K."/>
            <person name="Srinivasan S."/>
            <person name="Lee J.-J."/>
        </authorList>
    </citation>
    <scope>NUCLEOTIDE SEQUENCE [LARGE SCALE GENOMIC DNA]</scope>
    <source>
        <strain evidence="3 4">DY1</strain>
    </source>
</reference>
<dbReference type="Pfam" id="PF01636">
    <property type="entry name" value="APH"/>
    <property type="match status" value="1"/>
</dbReference>
<dbReference type="GO" id="GO:0009088">
    <property type="term" value="P:threonine biosynthetic process"/>
    <property type="evidence" value="ECO:0007669"/>
    <property type="project" value="TreeGrafter"/>
</dbReference>
<dbReference type="EMBL" id="CP011387">
    <property type="protein sequence ID" value="ANE44078.1"/>
    <property type="molecule type" value="Genomic_DNA"/>
</dbReference>
<evidence type="ECO:0000313" key="4">
    <source>
        <dbReference type="Proteomes" id="UP000077363"/>
    </source>
</evidence>